<keyword evidence="21" id="KW-1185">Reference proteome</keyword>
<evidence type="ECO:0000256" key="4">
    <source>
        <dbReference type="ARBA" id="ARBA00012438"/>
    </source>
</evidence>
<keyword evidence="15" id="KW-0902">Two-component regulatory system</keyword>
<sequence length="592" mass="61796">MAAGVGLPLTAAALTFKVDQHYHSAADTVASGAGGMLFLCAGVVAHLRRPETRMGLLMVLVGVALPAEDLQLSTTPWVHTAGLLFPRASSAVLTHLVLAFPTGRLTTRTRRGLAATAYAVAFGLTPIRALFTNNEGLPIPRRNLLLVVDSEQLSGQLDRAASLLTAAVAVAVLVMLARQWAGAGRPLRRVLAPVYLATALGGAATAAGGLLGPGHPWRGQSMWISLVALWLLPLGFVVGVLRLRMGRSPVDRLLVRLREPVSAAQLRTELAQALGDLSLQVGYAQTETGTFVDGDGQPMTLPAADAERCTRMVERGGRRVAVLLHDPALREDTALLDAVTSVAGLALENQRLTAEARAQLVEVRASRGRIVAAADAARRELERDLHDGAQQRLVVVALTLMRARHRLGGTTDPGAAQLLADCADGLDAAIGELRELARGLHPAILTDAGLLPALRGLAERCPLDVHLRPAPPPVLGRLDPSAEAAAYFVVAEALANTLKHAQATGVWITVGYSCGALRVEIADDGVGGAGSGSGSGSGSGLLGLRDRVAALDGTLTVRSEPGAGTRIAAVIPCAQVQPARRESEPRQRGRAT</sequence>
<dbReference type="Pfam" id="PF02518">
    <property type="entry name" value="HATPase_c"/>
    <property type="match status" value="1"/>
</dbReference>
<dbReference type="GO" id="GO:0046872">
    <property type="term" value="F:metal ion binding"/>
    <property type="evidence" value="ECO:0007669"/>
    <property type="project" value="UniProtKB-KW"/>
</dbReference>
<dbReference type="EMBL" id="CT573213">
    <property type="protein sequence ID" value="CAJ59493.1"/>
    <property type="molecule type" value="Genomic_DNA"/>
</dbReference>
<keyword evidence="7" id="KW-0963">Cytoplasm</keyword>
<evidence type="ECO:0000256" key="12">
    <source>
        <dbReference type="ARBA" id="ARBA00022777"/>
    </source>
</evidence>
<evidence type="ECO:0000256" key="10">
    <source>
        <dbReference type="ARBA" id="ARBA00022723"/>
    </source>
</evidence>
<keyword evidence="6" id="KW-0004">4Fe-4S</keyword>
<dbReference type="SMART" id="SM00387">
    <property type="entry name" value="HATPase_c"/>
    <property type="match status" value="1"/>
</dbReference>
<dbReference type="GO" id="GO:0046983">
    <property type="term" value="F:protein dimerization activity"/>
    <property type="evidence" value="ECO:0007669"/>
    <property type="project" value="InterPro"/>
</dbReference>
<dbReference type="CDD" id="cd16917">
    <property type="entry name" value="HATPase_UhpB-NarQ-NarX-like"/>
    <property type="match status" value="1"/>
</dbReference>
<keyword evidence="8" id="KW-0597">Phosphoprotein</keyword>
<evidence type="ECO:0000256" key="15">
    <source>
        <dbReference type="ARBA" id="ARBA00023012"/>
    </source>
</evidence>
<dbReference type="InterPro" id="IPR005467">
    <property type="entry name" value="His_kinase_dom"/>
</dbReference>
<dbReference type="GO" id="GO:0005524">
    <property type="term" value="F:ATP binding"/>
    <property type="evidence" value="ECO:0007669"/>
    <property type="project" value="UniProtKB-KW"/>
</dbReference>
<evidence type="ECO:0000256" key="14">
    <source>
        <dbReference type="ARBA" id="ARBA00023004"/>
    </source>
</evidence>
<keyword evidence="12 20" id="KW-0418">Kinase</keyword>
<dbReference type="PROSITE" id="PS50109">
    <property type="entry name" value="HIS_KIN"/>
    <property type="match status" value="1"/>
</dbReference>
<evidence type="ECO:0000256" key="9">
    <source>
        <dbReference type="ARBA" id="ARBA00022679"/>
    </source>
</evidence>
<comment type="catalytic activity">
    <reaction evidence="1">
        <text>ATP + protein L-histidine = ADP + protein N-phospho-L-histidine.</text>
        <dbReference type="EC" id="2.7.13.3"/>
    </reaction>
</comment>
<organism evidence="20 21">
    <name type="scientific">Frankia alni (strain DSM 45986 / CECT 9034 / ACN14a)</name>
    <dbReference type="NCBI Taxonomy" id="326424"/>
    <lineage>
        <taxon>Bacteria</taxon>
        <taxon>Bacillati</taxon>
        <taxon>Actinomycetota</taxon>
        <taxon>Actinomycetes</taxon>
        <taxon>Frankiales</taxon>
        <taxon>Frankiaceae</taxon>
        <taxon>Frankia</taxon>
    </lineage>
</organism>
<evidence type="ECO:0000256" key="17">
    <source>
        <dbReference type="ARBA" id="ARBA00024827"/>
    </source>
</evidence>
<dbReference type="PRINTS" id="PR00344">
    <property type="entry name" value="BCTRLSENSOR"/>
</dbReference>
<dbReference type="InterPro" id="IPR011712">
    <property type="entry name" value="Sig_transdc_His_kin_sub3_dim/P"/>
</dbReference>
<keyword evidence="16" id="KW-0411">Iron-sulfur</keyword>
<dbReference type="PANTHER" id="PTHR24421">
    <property type="entry name" value="NITRATE/NITRITE SENSOR PROTEIN NARX-RELATED"/>
    <property type="match status" value="1"/>
</dbReference>
<evidence type="ECO:0000256" key="1">
    <source>
        <dbReference type="ARBA" id="ARBA00000085"/>
    </source>
</evidence>
<evidence type="ECO:0000256" key="13">
    <source>
        <dbReference type="ARBA" id="ARBA00022840"/>
    </source>
</evidence>
<evidence type="ECO:0000256" key="2">
    <source>
        <dbReference type="ARBA" id="ARBA00001966"/>
    </source>
</evidence>
<evidence type="ECO:0000256" key="18">
    <source>
        <dbReference type="ARBA" id="ARBA00030800"/>
    </source>
</evidence>
<accession>Q0RSG9</accession>
<dbReference type="Proteomes" id="UP000000657">
    <property type="component" value="Chromosome"/>
</dbReference>
<dbReference type="Pfam" id="PF07730">
    <property type="entry name" value="HisKA_3"/>
    <property type="match status" value="1"/>
</dbReference>
<dbReference type="InterPro" id="IPR050482">
    <property type="entry name" value="Sensor_HK_TwoCompSys"/>
</dbReference>
<evidence type="ECO:0000256" key="6">
    <source>
        <dbReference type="ARBA" id="ARBA00022485"/>
    </source>
</evidence>
<keyword evidence="9" id="KW-0808">Transferase</keyword>
<dbReference type="eggNOG" id="COG4585">
    <property type="taxonomic scope" value="Bacteria"/>
</dbReference>
<dbReference type="InterPro" id="IPR003594">
    <property type="entry name" value="HATPase_dom"/>
</dbReference>
<gene>
    <name evidence="20" type="ordered locus">FRAAL0824</name>
</gene>
<dbReference type="PANTHER" id="PTHR24421:SF10">
    <property type="entry name" value="NITRATE_NITRITE SENSOR PROTEIN NARQ"/>
    <property type="match status" value="1"/>
</dbReference>
<dbReference type="AlphaFoldDB" id="Q0RSG9"/>
<evidence type="ECO:0000256" key="11">
    <source>
        <dbReference type="ARBA" id="ARBA00022741"/>
    </source>
</evidence>
<protein>
    <recommendedName>
        <fullName evidence="5">Oxygen sensor histidine kinase NreB</fullName>
        <ecNumber evidence="4">2.7.13.3</ecNumber>
    </recommendedName>
    <alternativeName>
        <fullName evidence="18">Nitrogen regulation protein B</fullName>
    </alternativeName>
</protein>
<comment type="subcellular location">
    <subcellularLocation>
        <location evidence="3">Cytoplasm</location>
    </subcellularLocation>
</comment>
<keyword evidence="13" id="KW-0067">ATP-binding</keyword>
<proteinExistence type="predicted"/>
<evidence type="ECO:0000256" key="5">
    <source>
        <dbReference type="ARBA" id="ARBA00017322"/>
    </source>
</evidence>
<keyword evidence="14" id="KW-0408">Iron</keyword>
<dbReference type="Gene3D" id="3.30.565.10">
    <property type="entry name" value="Histidine kinase-like ATPase, C-terminal domain"/>
    <property type="match status" value="1"/>
</dbReference>
<dbReference type="InterPro" id="IPR004358">
    <property type="entry name" value="Sig_transdc_His_kin-like_C"/>
</dbReference>
<keyword evidence="11" id="KW-0547">Nucleotide-binding</keyword>
<evidence type="ECO:0000313" key="21">
    <source>
        <dbReference type="Proteomes" id="UP000000657"/>
    </source>
</evidence>
<feature type="domain" description="Histidine kinase" evidence="19">
    <location>
        <begin position="489"/>
        <end position="575"/>
    </location>
</feature>
<dbReference type="InterPro" id="IPR036890">
    <property type="entry name" value="HATPase_C_sf"/>
</dbReference>
<name>Q0RSG9_FRAAA</name>
<dbReference type="EC" id="2.7.13.3" evidence="4"/>
<dbReference type="HOGENOM" id="CLU_021898_2_0_11"/>
<dbReference type="KEGG" id="fal:FRAAL0824"/>
<comment type="function">
    <text evidence="17">Member of the two-component regulatory system NreB/NreC involved in the control of dissimilatory nitrate/nitrite reduction in response to oxygen. NreB functions as a direct oxygen sensor histidine kinase which is autophosphorylated, in the absence of oxygen, probably at the conserved histidine residue, and transfers its phosphate group probably to a conserved aspartate residue of NreC. NreB/NreC activates the expression of the nitrate (narGHJI) and nitrite (nir) reductase operons, as well as the putative nitrate transporter gene narT.</text>
</comment>
<reference evidence="20 21" key="1">
    <citation type="journal article" date="2007" name="Genome Res.">
        <title>Genome characteristics of facultatively symbiotic Frankia sp. strains reflect host range and host plant biogeography.</title>
        <authorList>
            <person name="Normand P."/>
            <person name="Lapierre P."/>
            <person name="Tisa L.S."/>
            <person name="Gogarten J.P."/>
            <person name="Alloisio N."/>
            <person name="Bagnarol E."/>
            <person name="Bassi C.A."/>
            <person name="Berry A.M."/>
            <person name="Bickhart D.M."/>
            <person name="Choisne N."/>
            <person name="Couloux A."/>
            <person name="Cournoyer B."/>
            <person name="Cruveiller S."/>
            <person name="Daubin V."/>
            <person name="Demange N."/>
            <person name="Francino M.P."/>
            <person name="Goltsman E."/>
            <person name="Huang Y."/>
            <person name="Kopp O.R."/>
            <person name="Labarre L."/>
            <person name="Lapidus A."/>
            <person name="Lavire C."/>
            <person name="Marechal J."/>
            <person name="Martinez M."/>
            <person name="Mastronunzio J.E."/>
            <person name="Mullin B.C."/>
            <person name="Niemann J."/>
            <person name="Pujic P."/>
            <person name="Rawnsley T."/>
            <person name="Rouy Z."/>
            <person name="Schenowitz C."/>
            <person name="Sellstedt A."/>
            <person name="Tavares F."/>
            <person name="Tomkins J.P."/>
            <person name="Vallenet D."/>
            <person name="Valverde C."/>
            <person name="Wall L.G."/>
            <person name="Wang Y."/>
            <person name="Medigue C."/>
            <person name="Benson D.R."/>
        </authorList>
    </citation>
    <scope>NUCLEOTIDE SEQUENCE [LARGE SCALE GENOMIC DNA]</scope>
    <source>
        <strain evidence="21">DSM 45986 / CECT 9034 / ACN14a</strain>
    </source>
</reference>
<comment type="cofactor">
    <cofactor evidence="2">
        <name>[4Fe-4S] cluster</name>
        <dbReference type="ChEBI" id="CHEBI:49883"/>
    </cofactor>
</comment>
<evidence type="ECO:0000256" key="7">
    <source>
        <dbReference type="ARBA" id="ARBA00022490"/>
    </source>
</evidence>
<dbReference type="GO" id="GO:0051539">
    <property type="term" value="F:4 iron, 4 sulfur cluster binding"/>
    <property type="evidence" value="ECO:0007669"/>
    <property type="project" value="UniProtKB-KW"/>
</dbReference>
<dbReference type="SUPFAM" id="SSF55874">
    <property type="entry name" value="ATPase domain of HSP90 chaperone/DNA topoisomerase II/histidine kinase"/>
    <property type="match status" value="1"/>
</dbReference>
<dbReference type="Gene3D" id="1.20.5.1930">
    <property type="match status" value="1"/>
</dbReference>
<dbReference type="GO" id="GO:0000155">
    <property type="term" value="F:phosphorelay sensor kinase activity"/>
    <property type="evidence" value="ECO:0007669"/>
    <property type="project" value="InterPro"/>
</dbReference>
<dbReference type="GO" id="GO:0016020">
    <property type="term" value="C:membrane"/>
    <property type="evidence" value="ECO:0007669"/>
    <property type="project" value="InterPro"/>
</dbReference>
<dbReference type="STRING" id="326424.FRAAL0824"/>
<evidence type="ECO:0000256" key="16">
    <source>
        <dbReference type="ARBA" id="ARBA00023014"/>
    </source>
</evidence>
<evidence type="ECO:0000256" key="3">
    <source>
        <dbReference type="ARBA" id="ARBA00004496"/>
    </source>
</evidence>
<evidence type="ECO:0000259" key="19">
    <source>
        <dbReference type="PROSITE" id="PS50109"/>
    </source>
</evidence>
<dbReference type="GO" id="GO:0005737">
    <property type="term" value="C:cytoplasm"/>
    <property type="evidence" value="ECO:0007669"/>
    <property type="project" value="UniProtKB-SubCell"/>
</dbReference>
<evidence type="ECO:0000256" key="8">
    <source>
        <dbReference type="ARBA" id="ARBA00022553"/>
    </source>
</evidence>
<evidence type="ECO:0000313" key="20">
    <source>
        <dbReference type="EMBL" id="CAJ59493.1"/>
    </source>
</evidence>
<keyword evidence="10" id="KW-0479">Metal-binding</keyword>